<protein>
    <submittedName>
        <fullName evidence="1">Uncharacterized protein</fullName>
    </submittedName>
</protein>
<accession>A0A154NY53</accession>
<evidence type="ECO:0000313" key="1">
    <source>
        <dbReference type="EMBL" id="KZC04605.1"/>
    </source>
</evidence>
<reference evidence="1 2" key="1">
    <citation type="submission" date="2015-07" db="EMBL/GenBank/DDBJ databases">
        <title>The genome of Dufourea novaeangliae.</title>
        <authorList>
            <person name="Pan H."/>
            <person name="Kapheim K."/>
        </authorList>
    </citation>
    <scope>NUCLEOTIDE SEQUENCE [LARGE SCALE GENOMIC DNA]</scope>
    <source>
        <strain evidence="1">0120121106</strain>
        <tissue evidence="1">Whole body</tissue>
    </source>
</reference>
<dbReference type="EMBL" id="KQ434782">
    <property type="protein sequence ID" value="KZC04605.1"/>
    <property type="molecule type" value="Genomic_DNA"/>
</dbReference>
<keyword evidence="2" id="KW-1185">Reference proteome</keyword>
<evidence type="ECO:0000313" key="2">
    <source>
        <dbReference type="Proteomes" id="UP000076502"/>
    </source>
</evidence>
<name>A0A154NY53_DUFNO</name>
<dbReference type="AlphaFoldDB" id="A0A154NY53"/>
<organism evidence="1 2">
    <name type="scientific">Dufourea novaeangliae</name>
    <name type="common">Sweat bee</name>
    <dbReference type="NCBI Taxonomy" id="178035"/>
    <lineage>
        <taxon>Eukaryota</taxon>
        <taxon>Metazoa</taxon>
        <taxon>Ecdysozoa</taxon>
        <taxon>Arthropoda</taxon>
        <taxon>Hexapoda</taxon>
        <taxon>Insecta</taxon>
        <taxon>Pterygota</taxon>
        <taxon>Neoptera</taxon>
        <taxon>Endopterygota</taxon>
        <taxon>Hymenoptera</taxon>
        <taxon>Apocrita</taxon>
        <taxon>Aculeata</taxon>
        <taxon>Apoidea</taxon>
        <taxon>Anthophila</taxon>
        <taxon>Halictidae</taxon>
        <taxon>Rophitinae</taxon>
        <taxon>Dufourea</taxon>
    </lineage>
</organism>
<gene>
    <name evidence="1" type="ORF">WN55_00680</name>
</gene>
<sequence length="59" mass="6943">MANFFDTVPRDSRVRVSKYFAIGVWIARRTGFIPDVFITVECILRRVMPILTQECHRTL</sequence>
<proteinExistence type="predicted"/>
<dbReference type="Proteomes" id="UP000076502">
    <property type="component" value="Unassembled WGS sequence"/>
</dbReference>